<reference evidence="9 10" key="1">
    <citation type="submission" date="2009-11" db="EMBL/GenBank/DDBJ databases">
        <title>Annotation of Allomyces macrogynus ATCC 38327.</title>
        <authorList>
            <consortium name="The Broad Institute Genome Sequencing Platform"/>
            <person name="Russ C."/>
            <person name="Cuomo C."/>
            <person name="Burger G."/>
            <person name="Gray M.W."/>
            <person name="Holland P.W.H."/>
            <person name="King N."/>
            <person name="Lang F.B.F."/>
            <person name="Roger A.J."/>
            <person name="Ruiz-Trillo I."/>
            <person name="Young S.K."/>
            <person name="Zeng Q."/>
            <person name="Gargeya S."/>
            <person name="Fitzgerald M."/>
            <person name="Haas B."/>
            <person name="Abouelleil A."/>
            <person name="Alvarado L."/>
            <person name="Arachchi H.M."/>
            <person name="Berlin A."/>
            <person name="Chapman S.B."/>
            <person name="Gearin G."/>
            <person name="Goldberg J."/>
            <person name="Griggs A."/>
            <person name="Gujja S."/>
            <person name="Hansen M."/>
            <person name="Heiman D."/>
            <person name="Howarth C."/>
            <person name="Larimer J."/>
            <person name="Lui A."/>
            <person name="MacDonald P.J.P."/>
            <person name="McCowen C."/>
            <person name="Montmayeur A."/>
            <person name="Murphy C."/>
            <person name="Neiman D."/>
            <person name="Pearson M."/>
            <person name="Priest M."/>
            <person name="Roberts A."/>
            <person name="Saif S."/>
            <person name="Shea T."/>
            <person name="Sisk P."/>
            <person name="Stolte C."/>
            <person name="Sykes S."/>
            <person name="Wortman J."/>
            <person name="Nusbaum C."/>
            <person name="Birren B."/>
        </authorList>
    </citation>
    <scope>NUCLEOTIDE SEQUENCE [LARGE SCALE GENOMIC DNA]</scope>
    <source>
        <strain evidence="9 10">ATCC 38327</strain>
    </source>
</reference>
<dbReference type="GO" id="GO:0016251">
    <property type="term" value="F:RNA polymerase II general transcription initiation factor activity"/>
    <property type="evidence" value="ECO:0007669"/>
    <property type="project" value="TreeGrafter"/>
</dbReference>
<proteinExistence type="inferred from homology"/>
<comment type="similarity">
    <text evidence="2 7">Belongs to the TFIIF alpha subunit family.</text>
</comment>
<dbReference type="STRING" id="578462.A0A0L0TCI9"/>
<dbReference type="Pfam" id="PF05793">
    <property type="entry name" value="TFIIF_alpha"/>
    <property type="match status" value="1"/>
</dbReference>
<dbReference type="InterPro" id="IPR011039">
    <property type="entry name" value="TFIIF_interaction"/>
</dbReference>
<comment type="subcellular location">
    <subcellularLocation>
        <location evidence="1 7">Nucleus</location>
    </subcellularLocation>
</comment>
<dbReference type="GO" id="GO:0001096">
    <property type="term" value="F:TFIIF-class transcription factor complex binding"/>
    <property type="evidence" value="ECO:0007669"/>
    <property type="project" value="TreeGrafter"/>
</dbReference>
<feature type="compositionally biased region" description="Low complexity" evidence="8">
    <location>
        <begin position="287"/>
        <end position="303"/>
    </location>
</feature>
<evidence type="ECO:0000256" key="6">
    <source>
        <dbReference type="ARBA" id="ARBA00023242"/>
    </source>
</evidence>
<protein>
    <recommendedName>
        <fullName evidence="7">Transcription initiation factor IIF subunit alpha</fullName>
    </recommendedName>
</protein>
<dbReference type="InterPro" id="IPR008851">
    <property type="entry name" value="TFIIF-alpha"/>
</dbReference>
<dbReference type="GO" id="GO:0005674">
    <property type="term" value="C:transcription factor TFIIF complex"/>
    <property type="evidence" value="ECO:0007669"/>
    <property type="project" value="TreeGrafter"/>
</dbReference>
<sequence length="570" mass="59215">MAAPPPPGAPGAGPRGIPPHINPTDLFRLVKGTKPTKVHVLRFTGTKSIDLASLPKPITLARRPPHTLPSAVPASAVPAVPVTAAETAAQVNDALASNVVDLGASGAAAAQKPKVTADTAQIAPYGGAVGHRARLFQKKTRDIHIIDETVRKTRFEESVPWVLAAGDTSASPVIPDDLVGLPPGVAVDDAMDEFDDDVQGGDGADPPPSFVGALENQLADYMLFIPSGPNTFEVVPADSWYKFTARSKHRTLTLEQAEELDKRRGKKGRRAHVWADALGGGDSADHGPAGATTASSAAAPASSLYRPPSRIQAAQNAALGGDIDELDFDLQEQFADDDHDVLGDLADEREGAQREMKRQFALGLGAAAAGMTGGEVDDDWMPDAENEARPGVGAGSARGGAALDDEGRAMRRILGRDEGDLYGSDEDDSDEDEEGRDAAAQRAAAEQAAAPAATAAAPVPGRKRPPTESGSGLGDEPAGSAAKKPRMAAPGGNGTAAPTAAAAPGDVPPLTKEMILDLVRVKKLTANQLIEELGRDRLRGPNRQFLVTTVKKYTIRGPGGVLVLRETPKA</sequence>
<evidence type="ECO:0000256" key="8">
    <source>
        <dbReference type="SAM" id="MobiDB-lite"/>
    </source>
</evidence>
<dbReference type="OrthoDB" id="5581850at2759"/>
<keyword evidence="5 7" id="KW-0804">Transcription</keyword>
<gene>
    <name evidence="9" type="ORF">AMAG_16472</name>
</gene>
<feature type="compositionally biased region" description="Low complexity" evidence="8">
    <location>
        <begin position="495"/>
        <end position="505"/>
    </location>
</feature>
<keyword evidence="6 7" id="KW-0539">Nucleus</keyword>
<name>A0A0L0TCI9_ALLM3</name>
<dbReference type="GO" id="GO:0003677">
    <property type="term" value="F:DNA binding"/>
    <property type="evidence" value="ECO:0007669"/>
    <property type="project" value="UniProtKB-KW"/>
</dbReference>
<evidence type="ECO:0000256" key="7">
    <source>
        <dbReference type="RuleBase" id="RU366044"/>
    </source>
</evidence>
<dbReference type="PANTHER" id="PTHR13011:SF0">
    <property type="entry name" value="GENERAL TRANSCRIPTION FACTOR IIF SUBUNIT 1"/>
    <property type="match status" value="1"/>
</dbReference>
<reference evidence="10" key="2">
    <citation type="submission" date="2009-11" db="EMBL/GenBank/DDBJ databases">
        <title>The Genome Sequence of Allomyces macrogynus strain ATCC 38327.</title>
        <authorList>
            <consortium name="The Broad Institute Genome Sequencing Platform"/>
            <person name="Russ C."/>
            <person name="Cuomo C."/>
            <person name="Shea T."/>
            <person name="Young S.K."/>
            <person name="Zeng Q."/>
            <person name="Koehrsen M."/>
            <person name="Haas B."/>
            <person name="Borodovsky M."/>
            <person name="Guigo R."/>
            <person name="Alvarado L."/>
            <person name="Berlin A."/>
            <person name="Borenstein D."/>
            <person name="Chen Z."/>
            <person name="Engels R."/>
            <person name="Freedman E."/>
            <person name="Gellesch M."/>
            <person name="Goldberg J."/>
            <person name="Griggs A."/>
            <person name="Gujja S."/>
            <person name="Heiman D."/>
            <person name="Hepburn T."/>
            <person name="Howarth C."/>
            <person name="Jen D."/>
            <person name="Larson L."/>
            <person name="Lewis B."/>
            <person name="Mehta T."/>
            <person name="Park D."/>
            <person name="Pearson M."/>
            <person name="Roberts A."/>
            <person name="Saif S."/>
            <person name="Shenoy N."/>
            <person name="Sisk P."/>
            <person name="Stolte C."/>
            <person name="Sykes S."/>
            <person name="Walk T."/>
            <person name="White J."/>
            <person name="Yandava C."/>
            <person name="Burger G."/>
            <person name="Gray M.W."/>
            <person name="Holland P.W.H."/>
            <person name="King N."/>
            <person name="Lang F.B.F."/>
            <person name="Roger A.J."/>
            <person name="Ruiz-Trillo I."/>
            <person name="Lander E."/>
            <person name="Nusbaum C."/>
        </authorList>
    </citation>
    <scope>NUCLEOTIDE SEQUENCE [LARGE SCALE GENOMIC DNA]</scope>
    <source>
        <strain evidence="10">ATCC 38327</strain>
    </source>
</reference>
<evidence type="ECO:0000256" key="3">
    <source>
        <dbReference type="ARBA" id="ARBA00023015"/>
    </source>
</evidence>
<feature type="region of interest" description="Disordered" evidence="8">
    <location>
        <begin position="1"/>
        <end position="22"/>
    </location>
</feature>
<dbReference type="PANTHER" id="PTHR13011">
    <property type="entry name" value="TFIIF-ALPHA"/>
    <property type="match status" value="1"/>
</dbReference>
<dbReference type="VEuPathDB" id="FungiDB:AMAG_16472"/>
<evidence type="ECO:0000256" key="5">
    <source>
        <dbReference type="ARBA" id="ARBA00023163"/>
    </source>
</evidence>
<dbReference type="eggNOG" id="KOG2393">
    <property type="taxonomic scope" value="Eukaryota"/>
</dbReference>
<keyword evidence="3 7" id="KW-0805">Transcription regulation</keyword>
<organism evidence="9 10">
    <name type="scientific">Allomyces macrogynus (strain ATCC 38327)</name>
    <name type="common">Allomyces javanicus var. macrogynus</name>
    <dbReference type="NCBI Taxonomy" id="578462"/>
    <lineage>
        <taxon>Eukaryota</taxon>
        <taxon>Fungi</taxon>
        <taxon>Fungi incertae sedis</taxon>
        <taxon>Blastocladiomycota</taxon>
        <taxon>Blastocladiomycetes</taxon>
        <taxon>Blastocladiales</taxon>
        <taxon>Blastocladiaceae</taxon>
        <taxon>Allomyces</taxon>
    </lineage>
</organism>
<feature type="compositionally biased region" description="Basic and acidic residues" evidence="8">
    <location>
        <begin position="405"/>
        <end position="419"/>
    </location>
</feature>
<comment type="function">
    <text evidence="7">TFIIF is a general transcription initiation factor that binds to RNA polymerase II and helps to recruit it to the initiation complex in collaboration with TFIIB. It promotes transcription elongation.</text>
</comment>
<dbReference type="SUPFAM" id="SSF50916">
    <property type="entry name" value="Rap30/74 interaction domains"/>
    <property type="match status" value="1"/>
</dbReference>
<evidence type="ECO:0000313" key="10">
    <source>
        <dbReference type="Proteomes" id="UP000054350"/>
    </source>
</evidence>
<dbReference type="Proteomes" id="UP000054350">
    <property type="component" value="Unassembled WGS sequence"/>
</dbReference>
<feature type="compositionally biased region" description="Acidic residues" evidence="8">
    <location>
        <begin position="375"/>
        <end position="385"/>
    </location>
</feature>
<evidence type="ECO:0000256" key="2">
    <source>
        <dbReference type="ARBA" id="ARBA00005249"/>
    </source>
</evidence>
<keyword evidence="4 7" id="KW-0238">DNA-binding</keyword>
<accession>A0A0L0TCI9</accession>
<dbReference type="GO" id="GO:0032968">
    <property type="term" value="P:positive regulation of transcription elongation by RNA polymerase II"/>
    <property type="evidence" value="ECO:0007669"/>
    <property type="project" value="InterPro"/>
</dbReference>
<keyword evidence="10" id="KW-1185">Reference proteome</keyword>
<feature type="region of interest" description="Disordered" evidence="8">
    <location>
        <begin position="373"/>
        <end position="508"/>
    </location>
</feature>
<dbReference type="EMBL" id="GG745380">
    <property type="protein sequence ID" value="KNE72420.1"/>
    <property type="molecule type" value="Genomic_DNA"/>
</dbReference>
<dbReference type="AlphaFoldDB" id="A0A0L0TCI9"/>
<feature type="compositionally biased region" description="Low complexity" evidence="8">
    <location>
        <begin position="438"/>
        <end position="458"/>
    </location>
</feature>
<evidence type="ECO:0000256" key="4">
    <source>
        <dbReference type="ARBA" id="ARBA00023125"/>
    </source>
</evidence>
<feature type="compositionally biased region" description="Acidic residues" evidence="8">
    <location>
        <begin position="423"/>
        <end position="435"/>
    </location>
</feature>
<evidence type="ECO:0000313" key="9">
    <source>
        <dbReference type="EMBL" id="KNE72420.1"/>
    </source>
</evidence>
<feature type="region of interest" description="Disordered" evidence="8">
    <location>
        <begin position="277"/>
        <end position="303"/>
    </location>
</feature>
<evidence type="ECO:0000256" key="1">
    <source>
        <dbReference type="ARBA" id="ARBA00004123"/>
    </source>
</evidence>
<dbReference type="GO" id="GO:0006367">
    <property type="term" value="P:transcription initiation at RNA polymerase II promoter"/>
    <property type="evidence" value="ECO:0007669"/>
    <property type="project" value="InterPro"/>
</dbReference>